<name>A0A0D0IR02_9BACT</name>
<gene>
    <name evidence="1" type="ORF">ST44_12760</name>
</gene>
<protein>
    <submittedName>
        <fullName evidence="1">Contig90, whole genome shotgun sequence</fullName>
    </submittedName>
</protein>
<dbReference type="RefSeq" id="WP_042520256.1">
    <property type="nucleotide sequence ID" value="NZ_JXQI01000047.1"/>
</dbReference>
<reference evidence="1 2" key="1">
    <citation type="submission" date="2015-01" db="EMBL/GenBank/DDBJ databases">
        <title>Comparative genomics of non-oral Prevotella species.</title>
        <authorList>
            <person name="Accetto T."/>
            <person name="Nograsek B."/>
            <person name="Avgustin G."/>
        </authorList>
    </citation>
    <scope>NUCLEOTIDE SEQUENCE [LARGE SCALE GENOMIC DNA]</scope>
    <source>
        <strain evidence="1 2">P5-119</strain>
    </source>
</reference>
<organism evidence="1 2">
    <name type="scientific">Prevotella pectinovora</name>
    <dbReference type="NCBI Taxonomy" id="1602169"/>
    <lineage>
        <taxon>Bacteria</taxon>
        <taxon>Pseudomonadati</taxon>
        <taxon>Bacteroidota</taxon>
        <taxon>Bacteroidia</taxon>
        <taxon>Bacteroidales</taxon>
        <taxon>Prevotellaceae</taxon>
        <taxon>Prevotella</taxon>
    </lineage>
</organism>
<accession>A0A0D0IR02</accession>
<dbReference type="EMBL" id="JXQK01000090">
    <property type="protein sequence ID" value="KIP59849.1"/>
    <property type="molecule type" value="Genomic_DNA"/>
</dbReference>
<dbReference type="OrthoDB" id="1071461at2"/>
<dbReference type="Proteomes" id="UP000032046">
    <property type="component" value="Unassembled WGS sequence"/>
</dbReference>
<sequence length="195" mass="23273">MANQATTTYKVTGTRKAVNDLWSTLQKMEVNSKNIWLYQLAEHYGIDYETKQISVRGHIYWAEYEEDPNNDYYLLSFETETAWDACNELFEEINHLLWDELSISYRVCECGCEVYYVHDEGDFFPEEVAVSSSGEPFEDACDDIYTTLKDAINDWCEKMHIEQGERTDEEMMNFINEYEYDDDDTYFYIRQFTFE</sequence>
<evidence type="ECO:0000313" key="2">
    <source>
        <dbReference type="Proteomes" id="UP000032046"/>
    </source>
</evidence>
<keyword evidence="2" id="KW-1185">Reference proteome</keyword>
<comment type="caution">
    <text evidence="1">The sequence shown here is derived from an EMBL/GenBank/DDBJ whole genome shotgun (WGS) entry which is preliminary data.</text>
</comment>
<dbReference type="AlphaFoldDB" id="A0A0D0IR02"/>
<evidence type="ECO:0000313" key="1">
    <source>
        <dbReference type="EMBL" id="KIP59849.1"/>
    </source>
</evidence>
<proteinExistence type="predicted"/>